<dbReference type="SUPFAM" id="SSF57850">
    <property type="entry name" value="RING/U-box"/>
    <property type="match status" value="1"/>
</dbReference>
<keyword evidence="4 8" id="KW-0863">Zinc-finger</keyword>
<feature type="transmembrane region" description="Helical" evidence="10">
    <location>
        <begin position="189"/>
        <end position="208"/>
    </location>
</feature>
<evidence type="ECO:0000313" key="13">
    <source>
        <dbReference type="Proteomes" id="UP001321473"/>
    </source>
</evidence>
<dbReference type="Pfam" id="PF00083">
    <property type="entry name" value="Sugar_tr"/>
    <property type="match status" value="1"/>
</dbReference>
<evidence type="ECO:0000256" key="2">
    <source>
        <dbReference type="ARBA" id="ARBA00022692"/>
    </source>
</evidence>
<evidence type="ECO:0000256" key="7">
    <source>
        <dbReference type="ARBA" id="ARBA00023136"/>
    </source>
</evidence>
<gene>
    <name evidence="12" type="ORF">V5799_016318</name>
</gene>
<evidence type="ECO:0000256" key="6">
    <source>
        <dbReference type="ARBA" id="ARBA00022989"/>
    </source>
</evidence>
<feature type="transmembrane region" description="Helical" evidence="10">
    <location>
        <begin position="220"/>
        <end position="242"/>
    </location>
</feature>
<comment type="subcellular location">
    <subcellularLocation>
        <location evidence="1">Membrane</location>
    </subcellularLocation>
</comment>
<evidence type="ECO:0000256" key="8">
    <source>
        <dbReference type="PROSITE-ProRule" id="PRU00042"/>
    </source>
</evidence>
<dbReference type="Proteomes" id="UP001321473">
    <property type="component" value="Unassembled WGS sequence"/>
</dbReference>
<dbReference type="GO" id="GO:0008270">
    <property type="term" value="F:zinc ion binding"/>
    <property type="evidence" value="ECO:0007669"/>
    <property type="project" value="UniProtKB-KW"/>
</dbReference>
<evidence type="ECO:0000313" key="12">
    <source>
        <dbReference type="EMBL" id="KAK8782344.1"/>
    </source>
</evidence>
<evidence type="ECO:0000256" key="5">
    <source>
        <dbReference type="ARBA" id="ARBA00022833"/>
    </source>
</evidence>
<dbReference type="InterPro" id="IPR005828">
    <property type="entry name" value="MFS_sugar_transport-like"/>
</dbReference>
<dbReference type="GO" id="GO:0016020">
    <property type="term" value="C:membrane"/>
    <property type="evidence" value="ECO:0007669"/>
    <property type="project" value="UniProtKB-SubCell"/>
</dbReference>
<feature type="compositionally biased region" description="Basic and acidic residues" evidence="9">
    <location>
        <begin position="489"/>
        <end position="507"/>
    </location>
</feature>
<evidence type="ECO:0000256" key="4">
    <source>
        <dbReference type="ARBA" id="ARBA00022771"/>
    </source>
</evidence>
<keyword evidence="6 10" id="KW-1133">Transmembrane helix</keyword>
<protein>
    <recommendedName>
        <fullName evidence="11">C2H2-type domain-containing protein</fullName>
    </recommendedName>
</protein>
<keyword evidence="7 10" id="KW-0472">Membrane</keyword>
<reference evidence="12 13" key="1">
    <citation type="journal article" date="2023" name="Arcadia Sci">
        <title>De novo assembly of a long-read Amblyomma americanum tick genome.</title>
        <authorList>
            <person name="Chou S."/>
            <person name="Poskanzer K.E."/>
            <person name="Rollins M."/>
            <person name="Thuy-Boun P.S."/>
        </authorList>
    </citation>
    <scope>NUCLEOTIDE SEQUENCE [LARGE SCALE GENOMIC DNA]</scope>
    <source>
        <strain evidence="12">F_SG_1</strain>
        <tissue evidence="12">Salivary glands</tissue>
    </source>
</reference>
<dbReference type="PANTHER" id="PTHR48021:SF1">
    <property type="entry name" value="GH07001P-RELATED"/>
    <property type="match status" value="1"/>
</dbReference>
<feature type="compositionally biased region" description="Basic and acidic residues" evidence="9">
    <location>
        <begin position="470"/>
        <end position="482"/>
    </location>
</feature>
<comment type="caution">
    <text evidence="12">The sequence shown here is derived from an EMBL/GenBank/DDBJ whole genome shotgun (WGS) entry which is preliminary data.</text>
</comment>
<dbReference type="GO" id="GO:0022857">
    <property type="term" value="F:transmembrane transporter activity"/>
    <property type="evidence" value="ECO:0007669"/>
    <property type="project" value="InterPro"/>
</dbReference>
<sequence length="553" mass="60750">MRMDIFPTRHRVLTKNQRWLPVRVRGGGPHARRSSAVQALRLLRWRGTSEDREAHRTEEAFIWVPPSAVNVLLAYHIMFVQQLTGIAAAPSYIEGLAQAIGVPLSTSKFAIVLASLQVHIELPAPCGSSGCCDSGKRGPATMDTLGRRRLFLASSCVCVCTLFAVGAVGMSSHSREAHWVVRGLELVLLVAYLVGHSFGLGPVSWLLAAEMIPLRGCGFLLSLAFAFNWLSSFAVALFFGAIRETLPFVAAGWFFSAVTTAGASLFYWFAPETNGRSMEQLLLEITADGEDSLGQMTTSTRSTGYNLSGFHELLSWCTIYFKDTLPKTKVCRLCGVVPSLVFLLPCRHGVCDFCMTLALKGTPKCPIDGERFKETDVLKLECSLGDLMERDVYCPNNTGSRAGCAFSGKLLDLSKHLSEDCVHAQVQCPQCGEGFARRNIMNHHSRCEAARSPSASTSTRGGSSQQQGGEGRKRPGPYERPFDYNSRPGEVRRPLGSERKEQSKGAECEPQQHFSFPEHAEPLVGRKRAIHLVNLPAFSLAPLPPLLRRLIFF</sequence>
<dbReference type="SUPFAM" id="SSF49599">
    <property type="entry name" value="TRAF domain-like"/>
    <property type="match status" value="1"/>
</dbReference>
<feature type="transmembrane region" description="Helical" evidence="10">
    <location>
        <begin position="248"/>
        <end position="270"/>
    </location>
</feature>
<accession>A0AAQ4F5C8</accession>
<evidence type="ECO:0000256" key="9">
    <source>
        <dbReference type="SAM" id="MobiDB-lite"/>
    </source>
</evidence>
<dbReference type="PROSITE" id="PS00518">
    <property type="entry name" value="ZF_RING_1"/>
    <property type="match status" value="1"/>
</dbReference>
<dbReference type="AlphaFoldDB" id="A0AAQ4F5C8"/>
<evidence type="ECO:0000256" key="1">
    <source>
        <dbReference type="ARBA" id="ARBA00004370"/>
    </source>
</evidence>
<dbReference type="EMBL" id="JARKHS020006768">
    <property type="protein sequence ID" value="KAK8782344.1"/>
    <property type="molecule type" value="Genomic_DNA"/>
</dbReference>
<keyword evidence="13" id="KW-1185">Reference proteome</keyword>
<dbReference type="SUPFAM" id="SSF103473">
    <property type="entry name" value="MFS general substrate transporter"/>
    <property type="match status" value="1"/>
</dbReference>
<proteinExistence type="predicted"/>
<keyword evidence="3" id="KW-0479">Metal-binding</keyword>
<feature type="region of interest" description="Disordered" evidence="9">
    <location>
        <begin position="446"/>
        <end position="514"/>
    </location>
</feature>
<name>A0AAQ4F5C8_AMBAM</name>
<dbReference type="Gene3D" id="3.30.40.10">
    <property type="entry name" value="Zinc/RING finger domain, C3HC4 (zinc finger)"/>
    <property type="match status" value="2"/>
</dbReference>
<evidence type="ECO:0000256" key="10">
    <source>
        <dbReference type="SAM" id="Phobius"/>
    </source>
</evidence>
<dbReference type="PROSITE" id="PS50157">
    <property type="entry name" value="ZINC_FINGER_C2H2_2"/>
    <property type="match status" value="1"/>
</dbReference>
<dbReference type="InterPro" id="IPR013087">
    <property type="entry name" value="Znf_C2H2_type"/>
</dbReference>
<evidence type="ECO:0000259" key="11">
    <source>
        <dbReference type="PROSITE" id="PS50157"/>
    </source>
</evidence>
<dbReference type="Gene3D" id="1.20.1250.20">
    <property type="entry name" value="MFS general substrate transporter like domains"/>
    <property type="match status" value="1"/>
</dbReference>
<dbReference type="PANTHER" id="PTHR48021">
    <property type="match status" value="1"/>
</dbReference>
<dbReference type="InterPro" id="IPR050549">
    <property type="entry name" value="MFS_Trehalose_Transporter"/>
</dbReference>
<organism evidence="12 13">
    <name type="scientific">Amblyomma americanum</name>
    <name type="common">Lone star tick</name>
    <dbReference type="NCBI Taxonomy" id="6943"/>
    <lineage>
        <taxon>Eukaryota</taxon>
        <taxon>Metazoa</taxon>
        <taxon>Ecdysozoa</taxon>
        <taxon>Arthropoda</taxon>
        <taxon>Chelicerata</taxon>
        <taxon>Arachnida</taxon>
        <taxon>Acari</taxon>
        <taxon>Parasitiformes</taxon>
        <taxon>Ixodida</taxon>
        <taxon>Ixodoidea</taxon>
        <taxon>Ixodidae</taxon>
        <taxon>Amblyomminae</taxon>
        <taxon>Amblyomma</taxon>
    </lineage>
</organism>
<keyword evidence="2 10" id="KW-0812">Transmembrane</keyword>
<dbReference type="InterPro" id="IPR017907">
    <property type="entry name" value="Znf_RING_CS"/>
</dbReference>
<feature type="transmembrane region" description="Helical" evidence="10">
    <location>
        <begin position="150"/>
        <end position="169"/>
    </location>
</feature>
<evidence type="ECO:0000256" key="3">
    <source>
        <dbReference type="ARBA" id="ARBA00022723"/>
    </source>
</evidence>
<dbReference type="InterPro" id="IPR013083">
    <property type="entry name" value="Znf_RING/FYVE/PHD"/>
</dbReference>
<feature type="domain" description="C2H2-type" evidence="11">
    <location>
        <begin position="426"/>
        <end position="453"/>
    </location>
</feature>
<feature type="compositionally biased region" description="Low complexity" evidence="9">
    <location>
        <begin position="450"/>
        <end position="467"/>
    </location>
</feature>
<keyword evidence="5" id="KW-0862">Zinc</keyword>
<dbReference type="InterPro" id="IPR036259">
    <property type="entry name" value="MFS_trans_sf"/>
</dbReference>